<feature type="compositionally biased region" description="Polar residues" evidence="1">
    <location>
        <begin position="1052"/>
        <end position="1073"/>
    </location>
</feature>
<reference evidence="2 3" key="1">
    <citation type="submission" date="2021-04" db="EMBL/GenBank/DDBJ databases">
        <authorList>
            <person name="Bliznina A."/>
        </authorList>
    </citation>
    <scope>NUCLEOTIDE SEQUENCE [LARGE SCALE GENOMIC DNA]</scope>
</reference>
<feature type="compositionally biased region" description="Basic and acidic residues" evidence="1">
    <location>
        <begin position="1204"/>
        <end position="1237"/>
    </location>
</feature>
<feature type="compositionally biased region" description="Basic and acidic residues" evidence="1">
    <location>
        <begin position="598"/>
        <end position="617"/>
    </location>
</feature>
<dbReference type="InterPro" id="IPR016024">
    <property type="entry name" value="ARM-type_fold"/>
</dbReference>
<dbReference type="PANTHER" id="PTHR10013">
    <property type="entry name" value="GENERAL VESICULAR TRANSPORT FACTOR P115"/>
    <property type="match status" value="1"/>
</dbReference>
<evidence type="ECO:0000256" key="1">
    <source>
        <dbReference type="SAM" id="MobiDB-lite"/>
    </source>
</evidence>
<dbReference type="EMBL" id="OU015567">
    <property type="protein sequence ID" value="CAG5111688.1"/>
    <property type="molecule type" value="Genomic_DNA"/>
</dbReference>
<feature type="region of interest" description="Disordered" evidence="1">
    <location>
        <begin position="1030"/>
        <end position="1085"/>
    </location>
</feature>
<gene>
    <name evidence="2" type="ORF">OKIOD_LOCUS14733</name>
</gene>
<feature type="region of interest" description="Disordered" evidence="1">
    <location>
        <begin position="1103"/>
        <end position="1277"/>
    </location>
</feature>
<accession>A0ABN7T5H2</accession>
<feature type="compositionally biased region" description="Low complexity" evidence="1">
    <location>
        <begin position="1104"/>
        <end position="1115"/>
    </location>
</feature>
<feature type="compositionally biased region" description="Polar residues" evidence="1">
    <location>
        <begin position="1124"/>
        <end position="1148"/>
    </location>
</feature>
<feature type="compositionally biased region" description="Basic residues" evidence="1">
    <location>
        <begin position="1258"/>
        <end position="1277"/>
    </location>
</feature>
<feature type="region of interest" description="Disordered" evidence="1">
    <location>
        <begin position="742"/>
        <end position="762"/>
    </location>
</feature>
<proteinExistence type="predicted"/>
<evidence type="ECO:0000313" key="2">
    <source>
        <dbReference type="EMBL" id="CAG5111688.1"/>
    </source>
</evidence>
<evidence type="ECO:0000313" key="3">
    <source>
        <dbReference type="Proteomes" id="UP001158576"/>
    </source>
</evidence>
<organism evidence="2 3">
    <name type="scientific">Oikopleura dioica</name>
    <name type="common">Tunicate</name>
    <dbReference type="NCBI Taxonomy" id="34765"/>
    <lineage>
        <taxon>Eukaryota</taxon>
        <taxon>Metazoa</taxon>
        <taxon>Chordata</taxon>
        <taxon>Tunicata</taxon>
        <taxon>Appendicularia</taxon>
        <taxon>Copelata</taxon>
        <taxon>Oikopleuridae</taxon>
        <taxon>Oikopleura</taxon>
    </lineage>
</organism>
<keyword evidence="3" id="KW-1185">Reference proteome</keyword>
<sequence>MTDVAVILQSLESGTLPMQSGLSALLMKSRDNPVEVLSSVPFLVQRLSNENDLNKISIILNIFCELLGASESERVGDSTAESIIKSDVLTTLFSLLPETEFSVRFPLLRTLLYTCQRVPKDVQLAAVSSGIAIGQLTGILQDSREILRNEAVLLFSELCEDNQDLPVLFAFESGFELLIHIFESESWADGGVVVQDCLQLMWLVLNENTNTQSFFKEMGFMHKLLPLFAAPERWGKRRSAIASSSVQLFSVFVSPSLPANHVIAMVQTMDQIGLLPHVLNLVRSPGCPDEVVESCLIHLSRVCSQSSTQSIIDSGVCLAALTLTLNSERRFPLRQAGWELTRACIQRSAVTQQELVFGISQATAGDTTQPKTFGSLMGRHILVALMGGDASCCWFSATILARCLTDPSVKEWLLTVKLPYQDSDGSVKRSVTLFTILTSRILQRPVRLAILLLLASWSHGSPGAIAALLSNSPETPEANSLHVLLNILSQNPNSDDLLDISERCVSSYILLLAVLQLPAVRGQLIPVLQQLGGRFVDPLRIANKKSSMYKSGDLLLEEDFRKLVRDALPAAEEIMKVQLKPKTPSPTQTPAPKASTPEPKKEEELEENRDSEMKSEHSSPSPSPIPTMDSSMTKEADTSSIIEKEELEQQILDMSNELICLRERINDLESELDTKSVDVEKYSNEVKSLQENLEGKSAESNKTAEKIKELEANLEEKSKDNISYSRKIDELEEQLILLESESNSTAATANGDAKPGDQSQSKRIKELEAELKSVTLKANHSKIAMTNLEKSISSYHDKINMLEARNVEIQTHLTGVEEHNKKLKSELIEKTTQCEKSEEEVRVLMSSTSSDNIENATKIQELEAERDLLLSENTQKFDQNRVLQDRILKLETLLKQQNEFIDKHEQEAQNNRDIQEKIVLLEDALQDMEARHKREMNYKDDALSELERQLDRKESQAKETKETISDLKEMLSETKETIHEHVAVIGSQRAEIDSLRNLLDQNGIESLEERAVKSTESAFSTRPGFSRIPKLVRSREKSSSISSDSLELPARKNSSGSTERVRQSSAESSTPTVVENGDQGEPKDLDMMHLQKPVHADVLLRIDSTNSESSRTSNSKAEKPESKPSATSPSIEITANSEIINQSSQNPPKSEESDEFFDSPRSSHYEHLRRMMPSAVSSGADISANEGFDYDADVTETKRRKSKIQLDRIRQHGEKQKIREKSNEADNKSQEQDKNSSEKSSSSKSSKKPNAPSSRSKAAQKKPNKKIANKPPRSKRK</sequence>
<dbReference type="Gene3D" id="1.25.10.10">
    <property type="entry name" value="Leucine-rich Repeat Variant"/>
    <property type="match status" value="1"/>
</dbReference>
<dbReference type="InterPro" id="IPR011989">
    <property type="entry name" value="ARM-like"/>
</dbReference>
<protein>
    <submittedName>
        <fullName evidence="2">Oidioi.mRNA.OKI2018_I69.chr2.g5968.t1.cds</fullName>
    </submittedName>
</protein>
<dbReference type="PANTHER" id="PTHR10013:SF0">
    <property type="entry name" value="GENERAL VESICULAR TRANSPORT FACTOR P115"/>
    <property type="match status" value="1"/>
</dbReference>
<name>A0ABN7T5H2_OIKDI</name>
<feature type="compositionally biased region" description="Low complexity" evidence="1">
    <location>
        <begin position="1238"/>
        <end position="1257"/>
    </location>
</feature>
<feature type="region of interest" description="Disordered" evidence="1">
    <location>
        <begin position="575"/>
        <end position="638"/>
    </location>
</feature>
<dbReference type="InterPro" id="IPR024095">
    <property type="entry name" value="Vesicle_P115"/>
</dbReference>
<dbReference type="Proteomes" id="UP001158576">
    <property type="component" value="Chromosome 2"/>
</dbReference>
<dbReference type="SUPFAM" id="SSF48371">
    <property type="entry name" value="ARM repeat"/>
    <property type="match status" value="1"/>
</dbReference>